<dbReference type="Proteomes" id="UP001473424">
    <property type="component" value="Chromosome"/>
</dbReference>
<sequence>MGVTYKKAWRMGHENRTRIRNQDAGFIDDGTAQMDEMYLSHVGFIQQGRSLLDKTLIVGVYEKTNNKLIVKVLKKEDEKNLLWFALKNISTGCCLFTDSWKGYGSFKNFYHKHEIINHEVWYVSSTGVNTNQIESEWKHGNV</sequence>
<gene>
    <name evidence="2" type="ORF">SAP269_11090</name>
</gene>
<evidence type="ECO:0000259" key="1">
    <source>
        <dbReference type="SMART" id="SM01126"/>
    </source>
</evidence>
<dbReference type="InterPro" id="IPR024445">
    <property type="entry name" value="Tnp_ISXO2-like"/>
</dbReference>
<dbReference type="EMBL" id="AP028955">
    <property type="protein sequence ID" value="BET38520.1"/>
    <property type="molecule type" value="Genomic_DNA"/>
</dbReference>
<feature type="domain" description="ISXO2-like transposase" evidence="1">
    <location>
        <begin position="27"/>
        <end position="141"/>
    </location>
</feature>
<evidence type="ECO:0000313" key="2">
    <source>
        <dbReference type="EMBL" id="BET38520.1"/>
    </source>
</evidence>
<proteinExistence type="predicted"/>
<dbReference type="SMART" id="SM01126">
    <property type="entry name" value="DDE_Tnp_IS1595"/>
    <property type="match status" value="1"/>
</dbReference>
<protein>
    <recommendedName>
        <fullName evidence="1">ISXO2-like transposase domain-containing protein</fullName>
    </recommendedName>
</protein>
<accession>A0ABN7BWA4</accession>
<keyword evidence="3" id="KW-1185">Reference proteome</keyword>
<organism evidence="2 3">
    <name type="scientific">Spiroplasma ixodetis</name>
    <dbReference type="NCBI Taxonomy" id="2141"/>
    <lineage>
        <taxon>Bacteria</taxon>
        <taxon>Bacillati</taxon>
        <taxon>Mycoplasmatota</taxon>
        <taxon>Mollicutes</taxon>
        <taxon>Entomoplasmatales</taxon>
        <taxon>Spiroplasmataceae</taxon>
        <taxon>Spiroplasma</taxon>
    </lineage>
</organism>
<name>A0ABN7BWA4_9MOLU</name>
<dbReference type="Pfam" id="PF12762">
    <property type="entry name" value="DDE_Tnp_IS1595"/>
    <property type="match status" value="1"/>
</dbReference>
<evidence type="ECO:0000313" key="3">
    <source>
        <dbReference type="Proteomes" id="UP001473424"/>
    </source>
</evidence>
<reference evidence="3" key="1">
    <citation type="journal article" date="2024" name="FEMS Microbiol. Lett.">
        <title>Genomic insights into Spiroplasma endosymbionts that induce male-killing and protective phenotypes in the pea aphid.</title>
        <authorList>
            <person name="Arai H."/>
            <person name="Legeai F."/>
            <person name="Kageyama D."/>
            <person name="Sugio A."/>
            <person name="Simon J.C."/>
        </authorList>
    </citation>
    <scope>NUCLEOTIDE SEQUENCE [LARGE SCALE GENOMIC DNA]</scope>
    <source>
        <strain evidence="3">sAp269</strain>
    </source>
</reference>